<evidence type="ECO:0000256" key="7">
    <source>
        <dbReference type="ARBA" id="ARBA00023224"/>
    </source>
</evidence>
<evidence type="ECO:0000259" key="12">
    <source>
        <dbReference type="PROSITE" id="PS50111"/>
    </source>
</evidence>
<feature type="domain" description="HAMP" evidence="13">
    <location>
        <begin position="309"/>
        <end position="361"/>
    </location>
</feature>
<keyword evidence="15" id="KW-1185">Reference proteome</keyword>
<keyword evidence="10" id="KW-0175">Coiled coil</keyword>
<keyword evidence="3" id="KW-0145">Chemotaxis</keyword>
<name>A0ABY1JEL5_9BACT</name>
<comment type="similarity">
    <text evidence="8">Belongs to the methyl-accepting chemotaxis (MCP) protein family.</text>
</comment>
<dbReference type="InterPro" id="IPR033479">
    <property type="entry name" value="dCache_1"/>
</dbReference>
<reference evidence="14 15" key="1">
    <citation type="submission" date="2016-11" db="EMBL/GenBank/DDBJ databases">
        <authorList>
            <person name="Varghese N."/>
            <person name="Submissions S."/>
        </authorList>
    </citation>
    <scope>NUCLEOTIDE SEQUENCE [LARGE SCALE GENOMIC DNA]</scope>
    <source>
        <strain evidence="14 15">DSM 20664</strain>
    </source>
</reference>
<dbReference type="Pfam" id="PF00015">
    <property type="entry name" value="MCPsignal"/>
    <property type="match status" value="1"/>
</dbReference>
<dbReference type="Pfam" id="PF00672">
    <property type="entry name" value="HAMP"/>
    <property type="match status" value="1"/>
</dbReference>
<dbReference type="InterPro" id="IPR003660">
    <property type="entry name" value="HAMP_dom"/>
</dbReference>
<protein>
    <submittedName>
        <fullName evidence="14">Methyl-accepting chemotaxis sensory transducer with Cache sensor</fullName>
    </submittedName>
</protein>
<dbReference type="Gene3D" id="1.10.287.950">
    <property type="entry name" value="Methyl-accepting chemotaxis protein"/>
    <property type="match status" value="1"/>
</dbReference>
<keyword evidence="4 11" id="KW-0812">Transmembrane</keyword>
<sequence length="682" mass="73798">MTVKRRLILLSAGILIALCVVGLLFYRGSRAIIIDQIDQGGRMAADTATASLSNWIDIHTNIVKLMAENITYMWENYGISGYLIKDYLTKTLDKHKDLGFIEIYMCTTRNEFMSATGWEPPAGMDMRQRPWYVAAEKSSDAIFTEPYEAVNVKGLVVTAAIAARDRKGELLGVVAADILIDDVINFVTSQKLLGYGYGMLLDQKGNLIAHPNKDYIMKLNLTQPSNVVSQDLVSIAQKMIKGEKSDGTYTLNGEQRRIFFAPLNNGWSVGITATTKEIFNPLIKLGITLLIISVVCLIALGLFIFFTARAITNPISKLLSVAQSVTKGELTARASLQGNDELAQVGKALDQLIEHQRQILLDLRARSDKLSRDADSLDEISETTAKFVEVITREAKELKEIAEDNADAISSANAGIEEVASAAQGAAKAAAEASSQAEILRGNAQETGNLITSAARRVTEMADSFRQIAKVITQLNDRAGQIGSIVSTISGVADQTNLLALNAAIEAARAGEYGRGFAVVADEVRKLAEESNKAAMEIGALAKSIIEETSKAVEVTNKGVELAGAGEKEALMMETHISDVLKAIELIVDQIQNVAATAEEQSASTQEMAASIDRVAQGVETTRKKADEMTKSVKELEERVTTLKHASEELEALAKELHAEIKLYKLDSSVTAAQSTGLVPLD</sequence>
<dbReference type="PROSITE" id="PS50885">
    <property type="entry name" value="HAMP"/>
    <property type="match status" value="1"/>
</dbReference>
<organism evidence="14 15">
    <name type="scientific">Acetomicrobium flavidum</name>
    <dbReference type="NCBI Taxonomy" id="49896"/>
    <lineage>
        <taxon>Bacteria</taxon>
        <taxon>Thermotogati</taxon>
        <taxon>Synergistota</taxon>
        <taxon>Synergistia</taxon>
        <taxon>Synergistales</taxon>
        <taxon>Acetomicrobiaceae</taxon>
        <taxon>Acetomicrobium</taxon>
    </lineage>
</organism>
<dbReference type="Pfam" id="PF02743">
    <property type="entry name" value="dCache_1"/>
    <property type="match status" value="1"/>
</dbReference>
<evidence type="ECO:0000313" key="15">
    <source>
        <dbReference type="Proteomes" id="UP000185093"/>
    </source>
</evidence>
<dbReference type="PROSITE" id="PS50111">
    <property type="entry name" value="CHEMOTAXIS_TRANSDUC_2"/>
    <property type="match status" value="1"/>
</dbReference>
<dbReference type="InterPro" id="IPR029151">
    <property type="entry name" value="Sensor-like_sf"/>
</dbReference>
<evidence type="ECO:0000256" key="9">
    <source>
        <dbReference type="PROSITE-ProRule" id="PRU00284"/>
    </source>
</evidence>
<feature type="domain" description="Methyl-accepting transducer" evidence="12">
    <location>
        <begin position="380"/>
        <end position="616"/>
    </location>
</feature>
<evidence type="ECO:0000313" key="14">
    <source>
        <dbReference type="EMBL" id="SIN73420.1"/>
    </source>
</evidence>
<evidence type="ECO:0000256" key="4">
    <source>
        <dbReference type="ARBA" id="ARBA00022692"/>
    </source>
</evidence>
<dbReference type="PANTHER" id="PTHR32089">
    <property type="entry name" value="METHYL-ACCEPTING CHEMOTAXIS PROTEIN MCPB"/>
    <property type="match status" value="1"/>
</dbReference>
<dbReference type="RefSeq" id="WP_074199839.1">
    <property type="nucleotide sequence ID" value="NZ_DAOSBL010000031.1"/>
</dbReference>
<dbReference type="SMART" id="SM00283">
    <property type="entry name" value="MA"/>
    <property type="match status" value="1"/>
</dbReference>
<keyword evidence="7 9" id="KW-0807">Transducer</keyword>
<evidence type="ECO:0000256" key="6">
    <source>
        <dbReference type="ARBA" id="ARBA00023136"/>
    </source>
</evidence>
<comment type="subcellular location">
    <subcellularLocation>
        <location evidence="1">Cell membrane</location>
        <topology evidence="1">Multi-pass membrane protein</topology>
    </subcellularLocation>
</comment>
<dbReference type="SMART" id="SM00304">
    <property type="entry name" value="HAMP"/>
    <property type="match status" value="1"/>
</dbReference>
<proteinExistence type="inferred from homology"/>
<dbReference type="CDD" id="cd11386">
    <property type="entry name" value="MCP_signal"/>
    <property type="match status" value="1"/>
</dbReference>
<dbReference type="Proteomes" id="UP000185093">
    <property type="component" value="Unassembled WGS sequence"/>
</dbReference>
<accession>A0ABY1JEL5</accession>
<dbReference type="CDD" id="cd12912">
    <property type="entry name" value="PDC2_MCP_like"/>
    <property type="match status" value="1"/>
</dbReference>
<dbReference type="SUPFAM" id="SSF58104">
    <property type="entry name" value="Methyl-accepting chemotaxis protein (MCP) signaling domain"/>
    <property type="match status" value="1"/>
</dbReference>
<dbReference type="CDD" id="cd06225">
    <property type="entry name" value="HAMP"/>
    <property type="match status" value="1"/>
</dbReference>
<dbReference type="Gene3D" id="3.30.450.20">
    <property type="entry name" value="PAS domain"/>
    <property type="match status" value="2"/>
</dbReference>
<evidence type="ECO:0000256" key="1">
    <source>
        <dbReference type="ARBA" id="ARBA00004651"/>
    </source>
</evidence>
<dbReference type="SUPFAM" id="SSF103190">
    <property type="entry name" value="Sensory domain-like"/>
    <property type="match status" value="1"/>
</dbReference>
<feature type="transmembrane region" description="Helical" evidence="11">
    <location>
        <begin position="7"/>
        <end position="26"/>
    </location>
</feature>
<evidence type="ECO:0000256" key="2">
    <source>
        <dbReference type="ARBA" id="ARBA00022475"/>
    </source>
</evidence>
<evidence type="ECO:0000256" key="11">
    <source>
        <dbReference type="SAM" id="Phobius"/>
    </source>
</evidence>
<keyword evidence="5 11" id="KW-1133">Transmembrane helix</keyword>
<gene>
    <name evidence="14" type="ORF">SAMN05444368_1593</name>
</gene>
<feature type="coiled-coil region" evidence="10">
    <location>
        <begin position="581"/>
        <end position="667"/>
    </location>
</feature>
<dbReference type="CDD" id="cd12913">
    <property type="entry name" value="PDC1_MCP_like"/>
    <property type="match status" value="1"/>
</dbReference>
<feature type="transmembrane region" description="Helical" evidence="11">
    <location>
        <begin position="285"/>
        <end position="308"/>
    </location>
</feature>
<evidence type="ECO:0000256" key="5">
    <source>
        <dbReference type="ARBA" id="ARBA00022989"/>
    </source>
</evidence>
<keyword evidence="2" id="KW-1003">Cell membrane</keyword>
<dbReference type="EMBL" id="FSQZ01000001">
    <property type="protein sequence ID" value="SIN73420.1"/>
    <property type="molecule type" value="Genomic_DNA"/>
</dbReference>
<evidence type="ECO:0000259" key="13">
    <source>
        <dbReference type="PROSITE" id="PS50885"/>
    </source>
</evidence>
<dbReference type="Gene3D" id="1.10.8.500">
    <property type="entry name" value="HAMP domain in histidine kinase"/>
    <property type="match status" value="1"/>
</dbReference>
<dbReference type="PANTHER" id="PTHR32089:SF112">
    <property type="entry name" value="LYSOZYME-LIKE PROTEIN-RELATED"/>
    <property type="match status" value="1"/>
</dbReference>
<evidence type="ECO:0000256" key="3">
    <source>
        <dbReference type="ARBA" id="ARBA00022500"/>
    </source>
</evidence>
<evidence type="ECO:0000256" key="10">
    <source>
        <dbReference type="SAM" id="Coils"/>
    </source>
</evidence>
<evidence type="ECO:0000256" key="8">
    <source>
        <dbReference type="ARBA" id="ARBA00029447"/>
    </source>
</evidence>
<keyword evidence="6 11" id="KW-0472">Membrane</keyword>
<comment type="caution">
    <text evidence="14">The sequence shown here is derived from an EMBL/GenBank/DDBJ whole genome shotgun (WGS) entry which is preliminary data.</text>
</comment>
<dbReference type="InterPro" id="IPR004089">
    <property type="entry name" value="MCPsignal_dom"/>
</dbReference>